<dbReference type="EMBL" id="HBGF01054463">
    <property type="protein sequence ID" value="CAD9157746.1"/>
    <property type="molecule type" value="Transcribed_RNA"/>
</dbReference>
<dbReference type="InterPro" id="IPR001623">
    <property type="entry name" value="DnaJ_domain"/>
</dbReference>
<keyword evidence="1" id="KW-0472">Membrane</keyword>
<dbReference type="EMBL" id="HBGF01054464">
    <property type="protein sequence ID" value="CAD9157748.1"/>
    <property type="molecule type" value="Transcribed_RNA"/>
</dbReference>
<accession>A0A6U4YVD0</accession>
<evidence type="ECO:0000259" key="2">
    <source>
        <dbReference type="PROSITE" id="PS50076"/>
    </source>
</evidence>
<sequence length="200" mass="21645">MLATRRGAVALCRSAPGRVAARAPCGVSTSLSAAPSALVITTAQPSTARRHASMFETGGKREQEGFLYQYDPMDVLGLTRDTEHIDEVKAAYEELKAQFGPNGTAPSKSRMQKVQAAYDILMDHESVYYTKQGVHDHHRKTLQLQVMPHGTSSLVQAKAMIMTCLVCIGAFSFFYVILFPVIKMSRAASRGMRSGGSGGS</sequence>
<reference evidence="4" key="1">
    <citation type="submission" date="2021-01" db="EMBL/GenBank/DDBJ databases">
        <authorList>
            <person name="Corre E."/>
            <person name="Pelletier E."/>
            <person name="Niang G."/>
            <person name="Scheremetjew M."/>
            <person name="Finn R."/>
            <person name="Kale V."/>
            <person name="Holt S."/>
            <person name="Cochrane G."/>
            <person name="Meng A."/>
            <person name="Brown T."/>
            <person name="Cohen L."/>
        </authorList>
    </citation>
    <scope>NUCLEOTIDE SEQUENCE</scope>
    <source>
        <strain evidence="4">CCAP 1951/1</strain>
    </source>
</reference>
<keyword evidence="1" id="KW-0812">Transmembrane</keyword>
<evidence type="ECO:0000256" key="1">
    <source>
        <dbReference type="SAM" id="Phobius"/>
    </source>
</evidence>
<proteinExistence type="predicted"/>
<dbReference type="InterPro" id="IPR036869">
    <property type="entry name" value="J_dom_sf"/>
</dbReference>
<name>A0A6U4YVD0_NEODS</name>
<evidence type="ECO:0000313" key="4">
    <source>
        <dbReference type="EMBL" id="CAD9157748.1"/>
    </source>
</evidence>
<dbReference type="SUPFAM" id="SSF46565">
    <property type="entry name" value="Chaperone J-domain"/>
    <property type="match status" value="1"/>
</dbReference>
<protein>
    <recommendedName>
        <fullName evidence="2">J domain-containing protein</fullName>
    </recommendedName>
</protein>
<dbReference type="AlphaFoldDB" id="A0A6U4YVD0"/>
<dbReference type="PROSITE" id="PS50076">
    <property type="entry name" value="DNAJ_2"/>
    <property type="match status" value="1"/>
</dbReference>
<feature type="transmembrane region" description="Helical" evidence="1">
    <location>
        <begin position="159"/>
        <end position="182"/>
    </location>
</feature>
<keyword evidence="1" id="KW-1133">Transmembrane helix</keyword>
<gene>
    <name evidence="3" type="ORF">NDES1114_LOCUS36431</name>
    <name evidence="4" type="ORF">NDES1114_LOCUS36432</name>
</gene>
<organism evidence="4">
    <name type="scientific">Neobodo designis</name>
    <name type="common">Flagellated protozoan</name>
    <name type="synonym">Bodo designis</name>
    <dbReference type="NCBI Taxonomy" id="312471"/>
    <lineage>
        <taxon>Eukaryota</taxon>
        <taxon>Discoba</taxon>
        <taxon>Euglenozoa</taxon>
        <taxon>Kinetoplastea</taxon>
        <taxon>Metakinetoplastina</taxon>
        <taxon>Neobodonida</taxon>
        <taxon>Neobodo</taxon>
    </lineage>
</organism>
<evidence type="ECO:0000313" key="3">
    <source>
        <dbReference type="EMBL" id="CAD9157746.1"/>
    </source>
</evidence>
<dbReference type="Gene3D" id="1.10.287.110">
    <property type="entry name" value="DnaJ domain"/>
    <property type="match status" value="1"/>
</dbReference>
<feature type="domain" description="J" evidence="2">
    <location>
        <begin position="71"/>
        <end position="133"/>
    </location>
</feature>